<dbReference type="AlphaFoldDB" id="A0A8T1UJH4"/>
<reference evidence="1" key="1">
    <citation type="submission" date="2021-01" db="EMBL/GenBank/DDBJ databases">
        <title>Phytophthora aleatoria, a newly-described species from Pinus radiata is distinct from Phytophthora cactorum isolates based on comparative genomics.</title>
        <authorList>
            <person name="Mcdougal R."/>
            <person name="Panda P."/>
            <person name="Williams N."/>
            <person name="Studholme D.J."/>
        </authorList>
    </citation>
    <scope>NUCLEOTIDE SEQUENCE</scope>
    <source>
        <strain evidence="1">NZFS 3830</strain>
    </source>
</reference>
<evidence type="ECO:0000313" key="2">
    <source>
        <dbReference type="Proteomes" id="UP000688947"/>
    </source>
</evidence>
<accession>A0A8T1UJH4</accession>
<protein>
    <submittedName>
        <fullName evidence="1">Uncharacterized protein</fullName>
    </submittedName>
</protein>
<name>A0A8T1UJH4_9STRA</name>
<organism evidence="1 2">
    <name type="scientific">Phytophthora cactorum</name>
    <dbReference type="NCBI Taxonomy" id="29920"/>
    <lineage>
        <taxon>Eukaryota</taxon>
        <taxon>Sar</taxon>
        <taxon>Stramenopiles</taxon>
        <taxon>Oomycota</taxon>
        <taxon>Peronosporomycetes</taxon>
        <taxon>Peronosporales</taxon>
        <taxon>Peronosporaceae</taxon>
        <taxon>Phytophthora</taxon>
    </lineage>
</organism>
<sequence>MSSSGWMGTDRKDAPLQLSIVLPVEGTWKWSSGCTSKAMDEAARNGHLLTRLVKWVSTHSCASLRSTVPRTTFRLAC</sequence>
<proteinExistence type="predicted"/>
<gene>
    <name evidence="1" type="ORF">JG687_00005949</name>
</gene>
<dbReference type="Proteomes" id="UP000688947">
    <property type="component" value="Unassembled WGS sequence"/>
</dbReference>
<comment type="caution">
    <text evidence="1">The sequence shown here is derived from an EMBL/GenBank/DDBJ whole genome shotgun (WGS) entry which is preliminary data.</text>
</comment>
<evidence type="ECO:0000313" key="1">
    <source>
        <dbReference type="EMBL" id="KAG6964498.1"/>
    </source>
</evidence>
<dbReference type="EMBL" id="JAENGZ010000233">
    <property type="protein sequence ID" value="KAG6964498.1"/>
    <property type="molecule type" value="Genomic_DNA"/>
</dbReference>